<evidence type="ECO:0000259" key="8">
    <source>
        <dbReference type="Pfam" id="PF00078"/>
    </source>
</evidence>
<dbReference type="InterPro" id="IPR043128">
    <property type="entry name" value="Rev_trsase/Diguanyl_cyclase"/>
</dbReference>
<dbReference type="GO" id="GO:0008233">
    <property type="term" value="F:peptidase activity"/>
    <property type="evidence" value="ECO:0007669"/>
    <property type="project" value="UniProtKB-KW"/>
</dbReference>
<dbReference type="SUPFAM" id="SSF56672">
    <property type="entry name" value="DNA/RNA polymerases"/>
    <property type="match status" value="1"/>
</dbReference>
<keyword evidence="2" id="KW-0808">Transferase</keyword>
<dbReference type="PANTHER" id="PTHR24559:SF434">
    <property type="entry name" value="RNA-DIRECTED DNA POLYMERASE HOMOLOG"/>
    <property type="match status" value="1"/>
</dbReference>
<gene>
    <name evidence="9" type="ORF">Slati_3878400</name>
</gene>
<evidence type="ECO:0000256" key="7">
    <source>
        <dbReference type="ARBA" id="ARBA00022918"/>
    </source>
</evidence>
<dbReference type="GO" id="GO:0003964">
    <property type="term" value="F:RNA-directed DNA polymerase activity"/>
    <property type="evidence" value="ECO:0007669"/>
    <property type="project" value="UniProtKB-KW"/>
</dbReference>
<feature type="domain" description="Reverse transcriptase" evidence="8">
    <location>
        <begin position="51"/>
        <end position="210"/>
    </location>
</feature>
<name>A0AAW2TMK1_9LAMI</name>
<dbReference type="InterPro" id="IPR000477">
    <property type="entry name" value="RT_dom"/>
</dbReference>
<keyword evidence="7" id="KW-0695">RNA-directed DNA polymerase</keyword>
<dbReference type="Gene3D" id="3.10.10.10">
    <property type="entry name" value="HIV Type 1 Reverse Transcriptase, subunit A, domain 1"/>
    <property type="match status" value="1"/>
</dbReference>
<comment type="caution">
    <text evidence="9">The sequence shown here is derived from an EMBL/GenBank/DDBJ whole genome shotgun (WGS) entry which is preliminary data.</text>
</comment>
<evidence type="ECO:0000256" key="4">
    <source>
        <dbReference type="ARBA" id="ARBA00022722"/>
    </source>
</evidence>
<dbReference type="EMBL" id="JACGWN010000014">
    <property type="protein sequence ID" value="KAL0405645.1"/>
    <property type="molecule type" value="Genomic_DNA"/>
</dbReference>
<dbReference type="GO" id="GO:0006508">
    <property type="term" value="P:proteolysis"/>
    <property type="evidence" value="ECO:0007669"/>
    <property type="project" value="UniProtKB-KW"/>
</dbReference>
<evidence type="ECO:0000313" key="9">
    <source>
        <dbReference type="EMBL" id="KAL0405645.1"/>
    </source>
</evidence>
<dbReference type="Pfam" id="PF00078">
    <property type="entry name" value="RVT_1"/>
    <property type="match status" value="1"/>
</dbReference>
<keyword evidence="6" id="KW-0378">Hydrolase</keyword>
<dbReference type="InterPro" id="IPR043502">
    <property type="entry name" value="DNA/RNA_pol_sf"/>
</dbReference>
<keyword evidence="1" id="KW-0645">Protease</keyword>
<sequence>MVLIDSGSSHNVMQPRVAAFLGLQVEPLSSFPEGIIQPSTSPFSSPTYCLRKKDGSWRFCADYQGLNAITVRDHFPIPTVDKLLEELHGATVFSKLDLWVVYHQIRIAPEDIHKTAFRTMDGHFEFLIMPFGFTNAPSTFQAVMNDLFHPFLRRFVLVFFDDILVYRPCWPSQLQHLTEVLQVLLSNSLYAKLQKCCFGVLLVDYLGHVISAPRVSADQTKLKAIADWTPPKSLTTLRAFLGLTDYYRRFVRHYASIVGPLIDLLKRHAFT</sequence>
<organism evidence="9">
    <name type="scientific">Sesamum latifolium</name>
    <dbReference type="NCBI Taxonomy" id="2727402"/>
    <lineage>
        <taxon>Eukaryota</taxon>
        <taxon>Viridiplantae</taxon>
        <taxon>Streptophyta</taxon>
        <taxon>Embryophyta</taxon>
        <taxon>Tracheophyta</taxon>
        <taxon>Spermatophyta</taxon>
        <taxon>Magnoliopsida</taxon>
        <taxon>eudicotyledons</taxon>
        <taxon>Gunneridae</taxon>
        <taxon>Pentapetalae</taxon>
        <taxon>asterids</taxon>
        <taxon>lamiids</taxon>
        <taxon>Lamiales</taxon>
        <taxon>Pedaliaceae</taxon>
        <taxon>Sesamum</taxon>
    </lineage>
</organism>
<evidence type="ECO:0000256" key="5">
    <source>
        <dbReference type="ARBA" id="ARBA00022759"/>
    </source>
</evidence>
<reference evidence="9" key="1">
    <citation type="submission" date="2020-06" db="EMBL/GenBank/DDBJ databases">
        <authorList>
            <person name="Li T."/>
            <person name="Hu X."/>
            <person name="Zhang T."/>
            <person name="Song X."/>
            <person name="Zhang H."/>
            <person name="Dai N."/>
            <person name="Sheng W."/>
            <person name="Hou X."/>
            <person name="Wei L."/>
        </authorList>
    </citation>
    <scope>NUCLEOTIDE SEQUENCE</scope>
    <source>
        <strain evidence="9">KEN1</strain>
        <tissue evidence="9">Leaf</tissue>
    </source>
</reference>
<proteinExistence type="predicted"/>
<evidence type="ECO:0000256" key="3">
    <source>
        <dbReference type="ARBA" id="ARBA00022695"/>
    </source>
</evidence>
<reference evidence="9" key="2">
    <citation type="journal article" date="2024" name="Plant">
        <title>Genomic evolution and insights into agronomic trait innovations of Sesamum species.</title>
        <authorList>
            <person name="Miao H."/>
            <person name="Wang L."/>
            <person name="Qu L."/>
            <person name="Liu H."/>
            <person name="Sun Y."/>
            <person name="Le M."/>
            <person name="Wang Q."/>
            <person name="Wei S."/>
            <person name="Zheng Y."/>
            <person name="Lin W."/>
            <person name="Duan Y."/>
            <person name="Cao H."/>
            <person name="Xiong S."/>
            <person name="Wang X."/>
            <person name="Wei L."/>
            <person name="Li C."/>
            <person name="Ma Q."/>
            <person name="Ju M."/>
            <person name="Zhao R."/>
            <person name="Li G."/>
            <person name="Mu C."/>
            <person name="Tian Q."/>
            <person name="Mei H."/>
            <person name="Zhang T."/>
            <person name="Gao T."/>
            <person name="Zhang H."/>
        </authorList>
    </citation>
    <scope>NUCLEOTIDE SEQUENCE</scope>
    <source>
        <strain evidence="9">KEN1</strain>
    </source>
</reference>
<dbReference type="GO" id="GO:0004519">
    <property type="term" value="F:endonuclease activity"/>
    <property type="evidence" value="ECO:0007669"/>
    <property type="project" value="UniProtKB-KW"/>
</dbReference>
<keyword evidence="4" id="KW-0540">Nuclease</keyword>
<dbReference type="Gene3D" id="3.30.70.270">
    <property type="match status" value="2"/>
</dbReference>
<keyword evidence="5" id="KW-0255">Endonuclease</keyword>
<dbReference type="FunFam" id="3.10.10.10:FF:000007">
    <property type="entry name" value="Retrovirus-related Pol polyprotein from transposon 17.6-like Protein"/>
    <property type="match status" value="1"/>
</dbReference>
<accession>A0AAW2TMK1</accession>
<evidence type="ECO:0000256" key="1">
    <source>
        <dbReference type="ARBA" id="ARBA00022670"/>
    </source>
</evidence>
<dbReference type="CDD" id="cd01647">
    <property type="entry name" value="RT_LTR"/>
    <property type="match status" value="1"/>
</dbReference>
<dbReference type="PANTHER" id="PTHR24559">
    <property type="entry name" value="TRANSPOSON TY3-I GAG-POL POLYPROTEIN"/>
    <property type="match status" value="1"/>
</dbReference>
<keyword evidence="3" id="KW-0548">Nucleotidyltransferase</keyword>
<protein>
    <submittedName>
        <fullName evidence="9">Retrovirus-related Pol polyprotein from transposon.6</fullName>
    </submittedName>
</protein>
<dbReference type="InterPro" id="IPR053134">
    <property type="entry name" value="RNA-dir_DNA_polymerase"/>
</dbReference>
<evidence type="ECO:0000256" key="6">
    <source>
        <dbReference type="ARBA" id="ARBA00022801"/>
    </source>
</evidence>
<evidence type="ECO:0000256" key="2">
    <source>
        <dbReference type="ARBA" id="ARBA00022679"/>
    </source>
</evidence>
<dbReference type="AlphaFoldDB" id="A0AAW2TMK1"/>